<evidence type="ECO:0000313" key="1">
    <source>
        <dbReference type="EMBL" id="MBA0697928.1"/>
    </source>
</evidence>
<dbReference type="EMBL" id="JABFAA010000012">
    <property type="protein sequence ID" value="MBA0697928.1"/>
    <property type="molecule type" value="Genomic_DNA"/>
</dbReference>
<organism evidence="1 2">
    <name type="scientific">Gossypium aridum</name>
    <name type="common">American cotton</name>
    <name type="synonym">Erioxylum aridum</name>
    <dbReference type="NCBI Taxonomy" id="34290"/>
    <lineage>
        <taxon>Eukaryota</taxon>
        <taxon>Viridiplantae</taxon>
        <taxon>Streptophyta</taxon>
        <taxon>Embryophyta</taxon>
        <taxon>Tracheophyta</taxon>
        <taxon>Spermatophyta</taxon>
        <taxon>Magnoliopsida</taxon>
        <taxon>eudicotyledons</taxon>
        <taxon>Gunneridae</taxon>
        <taxon>Pentapetalae</taxon>
        <taxon>rosids</taxon>
        <taxon>malvids</taxon>
        <taxon>Malvales</taxon>
        <taxon>Malvaceae</taxon>
        <taxon>Malvoideae</taxon>
        <taxon>Gossypium</taxon>
    </lineage>
</organism>
<accession>A0A7J8YED3</accession>
<dbReference type="Proteomes" id="UP000593577">
    <property type="component" value="Unassembled WGS sequence"/>
</dbReference>
<evidence type="ECO:0000313" key="2">
    <source>
        <dbReference type="Proteomes" id="UP000593577"/>
    </source>
</evidence>
<comment type="caution">
    <text evidence="1">The sequence shown here is derived from an EMBL/GenBank/DDBJ whole genome shotgun (WGS) entry which is preliminary data.</text>
</comment>
<protein>
    <submittedName>
        <fullName evidence="1">Uncharacterized protein</fullName>
    </submittedName>
</protein>
<dbReference type="AlphaFoldDB" id="A0A7J8YED3"/>
<keyword evidence="2" id="KW-1185">Reference proteome</keyword>
<reference evidence="1 2" key="1">
    <citation type="journal article" date="2019" name="Genome Biol. Evol.">
        <title>Insights into the evolution of the New World diploid cottons (Gossypium, subgenus Houzingenia) based on genome sequencing.</title>
        <authorList>
            <person name="Grover C.E."/>
            <person name="Arick M.A. 2nd"/>
            <person name="Thrash A."/>
            <person name="Conover J.L."/>
            <person name="Sanders W.S."/>
            <person name="Peterson D.G."/>
            <person name="Frelichowski J.E."/>
            <person name="Scheffler J.A."/>
            <person name="Scheffler B.E."/>
            <person name="Wendel J.F."/>
        </authorList>
    </citation>
    <scope>NUCLEOTIDE SEQUENCE [LARGE SCALE GENOMIC DNA]</scope>
    <source>
        <strain evidence="1">185</strain>
        <tissue evidence="1">Leaf</tissue>
    </source>
</reference>
<sequence>MSGCNKLGLSTGVAITYFVKVDWALASRFLDQFLNKPFIERGLAKIQDVFEIILAWFATMEALKERGFITQASLLVGSSNYAY</sequence>
<name>A0A7J8YED3_GOSAI</name>
<gene>
    <name evidence="1" type="ORF">Goari_021446</name>
</gene>
<proteinExistence type="predicted"/>